<evidence type="ECO:0000313" key="2">
    <source>
        <dbReference type="Proteomes" id="UP000242432"/>
    </source>
</evidence>
<dbReference type="RefSeq" id="WP_078928185.1">
    <property type="nucleotide sequence ID" value="NZ_FUXX01000006.1"/>
</dbReference>
<dbReference type="EMBL" id="FUXX01000006">
    <property type="protein sequence ID" value="SKA59122.1"/>
    <property type="molecule type" value="Genomic_DNA"/>
</dbReference>
<accession>A0A1T4V2F4</accession>
<gene>
    <name evidence="1" type="ORF">SAMN02745213_00616</name>
</gene>
<sequence length="1840" mass="201967">MSDRINGADNRVSAVNVNNDAGNQVQGHNRNSAPNQAVNSLAGAVKEQNNAVNNQLQNNNEDVLANLPNDLFEDGDVPQRNFSLKNPLDSAEILNKAKSLNGENQQISGMDDELFITGFIKQNQGFDVLSYTALACPNLAKLQDLASQCDLEFKITCAKHFKEMSPIKQLRVLYNASTNDAQRAYVDLLIAHTFCYAFSKDILAKLPQNKRDPNIEKSLQALIGNLMAASSSEDIAKAVSELYSTANDLLKDVPNQFAQKALEQLQRFTTAICNNKEAANTKVNKLADSFRQAAENISKVDPESLKANKSLFVTNNRTGGIPKQCGIVANYLFNESKSMEYISFNEHKAIVDKLLSEKDELDRIFKDPNLNGYTLDQIKNRIRTEGFNNEYLLAQLSRYEEKAVSDINSRIEVLFANPGKNDAFANELLSIFSSINREITSEKASVVLQTLKDKFSAFDANAHEGFNDSLNFKTLKALIIRAPDSDALKSNFSEVIRLVANNKFSFLGFSGLNAPANATEAVKIESAVSFLESYAEALSDPQRAKTLLNEKIDKALTDGNTRLAFFKMATALARNTDSPAVKQQCGYMKNLLAVKESVNQIVAQITTAAKIDFGANTVEVVNLLVKIGTGSANNITSGDLKKLLAFTVNIPLKELNAIWNTVLYSAYHLNMKELIESNAIADAPARVYSTAAEENAAGANGPTPGEQARQNFIASLDANVRAKLGGTMTGALREKGQLSTVSNIASSLNAKLDDKKALQTVLVASDKGKSLLSLEEMRKDVYTFGTSWSSDAYNNISDPDELIKIGINKNKLADEVNRNHKIADNFIHLQKSHDVAIGMPTISALLSAQKLGPKDSVKGEDVAVSISLLRDNLIDDASLLDDATLAAYGISNRQLITFTKDEMTFAKDYAEYLVHQSQYQALNLDFEPDPRFSDENVNAFKTKCQNALSKLEEALTTQVNVEPLSKVTKLLINKYMQISGLMNAHTIATFEVSQLYLKNHNILDAALQSPDEVKRINLEITARAHAKQNEYFDAIINGKMNTQTEFLNHLVSDFSSKVAVYEYDKIENISNVTKEVPLTSAEKKELISNLKILNQNIDVKTFTQVPEDPVNGKTSFSADLLELSNAADDEVFTSKLNAFIGNHLKLETTTVADSVVVYKSYENRTSENAATTSISTALSDAAVNAAAGTNLNKIVSSYKSGYGNTARNREALDLDTKLTKSESESLRPLSNELLSRSDVRDVLRLASSYAATKLGYAGKNALYEAYKKSDTPAAEKAKIENMMVHCLKVRGFDSNMAKLLAKARLSETSDQFILTKMFRSVKSHFFSIVNDIKGVFRSAKIFFGGLPSDEAEKRAHDFHEYLPAMKETVSRIGENEIRYVTQDMNFKVSFNALAAIDAVTGGALDKNDILKVKASLTLGSNAAMMIGRNPDGKVSMFINASILQVGLEVEASGKPAIAGGAKGSAGVSAGGNRILELKFDTDDEAAAFMCKMYTAQLTEEDVRLASEAASGSSFNASGKVQVKATMSKVLQGFLHHDDLDAINNEKDDAAKKALVEKYAKEHPIIKNIVDYTNIGAVDLSYKFNFQRSNVIDNSGSIVEYRTEHTIGKKIKLFELAPGTHKPDFSNLDKGADQVFKDIVKVKDGTDVVTDIIVSTTTNALNKSDPKKAKKFVDAVDSLSKKIDKYNQYNNDIYHIEHISSKHYSATTGNIDAATEKTVSNKLTDNDLKLMEEKGLINDTVKAKLQELIEKEKIVKVTFVRTLKQSVIDTYKDDKAKLEKEAGKVNSNFTLQDVIIETKGGESSTIKNEDWLSIVSGGYASYTTENKSNSNYVLKISATSL</sequence>
<keyword evidence="2" id="KW-1185">Reference proteome</keyword>
<protein>
    <submittedName>
        <fullName evidence="1">Uncharacterized protein</fullName>
    </submittedName>
</protein>
<evidence type="ECO:0000313" key="1">
    <source>
        <dbReference type="EMBL" id="SKA59122.1"/>
    </source>
</evidence>
<proteinExistence type="predicted"/>
<organism evidence="1 2">
    <name type="scientific">Succinivibrio dextrinosolvens DSM 3072</name>
    <dbReference type="NCBI Taxonomy" id="1123324"/>
    <lineage>
        <taxon>Bacteria</taxon>
        <taxon>Pseudomonadati</taxon>
        <taxon>Pseudomonadota</taxon>
        <taxon>Gammaproteobacteria</taxon>
        <taxon>Aeromonadales</taxon>
        <taxon>Succinivibrionaceae</taxon>
        <taxon>Succinivibrio</taxon>
    </lineage>
</organism>
<name>A0A1T4V2F4_9GAMM</name>
<dbReference type="Proteomes" id="UP000242432">
    <property type="component" value="Unassembled WGS sequence"/>
</dbReference>
<reference evidence="2" key="1">
    <citation type="submission" date="2017-02" db="EMBL/GenBank/DDBJ databases">
        <authorList>
            <person name="Varghese N."/>
            <person name="Submissions S."/>
        </authorList>
    </citation>
    <scope>NUCLEOTIDE SEQUENCE [LARGE SCALE GENOMIC DNA]</scope>
    <source>
        <strain evidence="2">DSM 3072</strain>
    </source>
</reference>